<feature type="transmembrane region" description="Helical" evidence="1">
    <location>
        <begin position="120"/>
        <end position="142"/>
    </location>
</feature>
<feature type="transmembrane region" description="Helical" evidence="1">
    <location>
        <begin position="63"/>
        <end position="81"/>
    </location>
</feature>
<dbReference type="Pfam" id="PF09997">
    <property type="entry name" value="DUF2238"/>
    <property type="match status" value="1"/>
</dbReference>
<evidence type="ECO:0000313" key="2">
    <source>
        <dbReference type="EMBL" id="PSL57367.1"/>
    </source>
</evidence>
<proteinExistence type="predicted"/>
<evidence type="ECO:0000313" key="3">
    <source>
        <dbReference type="Proteomes" id="UP000241118"/>
    </source>
</evidence>
<gene>
    <name evidence="2" type="ORF">B0I31_102345</name>
</gene>
<protein>
    <submittedName>
        <fullName evidence="2">Uncharacterized protein</fullName>
    </submittedName>
</protein>
<keyword evidence="1" id="KW-0812">Transmembrane</keyword>
<comment type="caution">
    <text evidence="2">The sequence shown here is derived from an EMBL/GenBank/DDBJ whole genome shotgun (WGS) entry which is preliminary data.</text>
</comment>
<keyword evidence="3" id="KW-1185">Reference proteome</keyword>
<feature type="transmembrane region" description="Helical" evidence="1">
    <location>
        <begin position="38"/>
        <end position="56"/>
    </location>
</feature>
<keyword evidence="1" id="KW-1133">Transmembrane helix</keyword>
<reference evidence="2 3" key="1">
    <citation type="submission" date="2018-03" db="EMBL/GenBank/DDBJ databases">
        <title>Genomic Encyclopedia of Type Strains, Phase III (KMG-III): the genomes of soil and plant-associated and newly described type strains.</title>
        <authorList>
            <person name="Whitman W."/>
        </authorList>
    </citation>
    <scope>NUCLEOTIDE SEQUENCE [LARGE SCALE GENOMIC DNA]</scope>
    <source>
        <strain evidence="2 3">CGMCC 4.7097</strain>
    </source>
</reference>
<evidence type="ECO:0000256" key="1">
    <source>
        <dbReference type="SAM" id="Phobius"/>
    </source>
</evidence>
<dbReference type="EMBL" id="PYAX01000002">
    <property type="protein sequence ID" value="PSL57367.1"/>
    <property type="molecule type" value="Genomic_DNA"/>
</dbReference>
<organism evidence="2 3">
    <name type="scientific">Saccharothrix carnea</name>
    <dbReference type="NCBI Taxonomy" id="1280637"/>
    <lineage>
        <taxon>Bacteria</taxon>
        <taxon>Bacillati</taxon>
        <taxon>Actinomycetota</taxon>
        <taxon>Actinomycetes</taxon>
        <taxon>Pseudonocardiales</taxon>
        <taxon>Pseudonocardiaceae</taxon>
        <taxon>Saccharothrix</taxon>
    </lineage>
</organism>
<keyword evidence="1" id="KW-0472">Membrane</keyword>
<feature type="transmembrane region" description="Helical" evidence="1">
    <location>
        <begin position="12"/>
        <end position="32"/>
    </location>
</feature>
<name>A0A2P8IFY7_SACCR</name>
<dbReference type="Proteomes" id="UP000241118">
    <property type="component" value="Unassembled WGS sequence"/>
</dbReference>
<feature type="transmembrane region" description="Helical" evidence="1">
    <location>
        <begin position="162"/>
        <end position="184"/>
    </location>
</feature>
<accession>A0A2P8IFY7</accession>
<dbReference type="AlphaFoldDB" id="A0A2P8IFY7"/>
<sequence>MSTTPSAVIRTAGIIADLLRAAVLAAAVFTALSDQVEGAIRLGLVFLVLLAPRLAGLPRPFDLAVCVLLPVATAASLFHWYRQITWLDWVLHCVCTGALAAMVYLLLLRTRLLPALRDQSRGAVVLLTALVGIALGVVWEFYEWFAEIVAGVRIGVGYTDTIADLAMDTLGSLLAGVALVAWLANGREPFPRT</sequence>
<dbReference type="OrthoDB" id="3790530at2"/>
<feature type="transmembrane region" description="Helical" evidence="1">
    <location>
        <begin position="87"/>
        <end position="108"/>
    </location>
</feature>
<dbReference type="InterPro" id="IPR014509">
    <property type="entry name" value="YjdF-like"/>
</dbReference>
<dbReference type="RefSeq" id="WP_106614320.1">
    <property type="nucleotide sequence ID" value="NZ_PYAX01000002.1"/>
</dbReference>